<protein>
    <recommendedName>
        <fullName evidence="3">Peroxiredoxin</fullName>
    </recommendedName>
</protein>
<name>A0A1Y3PRB5_9BACI</name>
<dbReference type="SUPFAM" id="SSF82784">
    <property type="entry name" value="OsmC-like"/>
    <property type="match status" value="1"/>
</dbReference>
<dbReference type="InterPro" id="IPR015946">
    <property type="entry name" value="KH_dom-like_a/b"/>
</dbReference>
<dbReference type="Gene3D" id="3.30.300.20">
    <property type="match status" value="1"/>
</dbReference>
<reference evidence="2" key="1">
    <citation type="submission" date="2016-06" db="EMBL/GenBank/DDBJ databases">
        <authorList>
            <person name="Nascimento L."/>
            <person name="Pereira R.V."/>
            <person name="Martins L.F."/>
            <person name="Quaggio R.B."/>
            <person name="Silva A.M."/>
            <person name="Setubal J.C."/>
        </authorList>
    </citation>
    <scope>NUCLEOTIDE SEQUENCE [LARGE SCALE GENOMIC DNA]</scope>
</reference>
<proteinExistence type="predicted"/>
<accession>A0A1Y3PRB5</accession>
<evidence type="ECO:0008006" key="3">
    <source>
        <dbReference type="Google" id="ProtNLM"/>
    </source>
</evidence>
<dbReference type="InterPro" id="IPR003718">
    <property type="entry name" value="OsmC/Ohr_fam"/>
</dbReference>
<dbReference type="PANTHER" id="PTHR34352">
    <property type="entry name" value="PROTEIN YHFA"/>
    <property type="match status" value="1"/>
</dbReference>
<comment type="caution">
    <text evidence="1">The sequence shown here is derived from an EMBL/GenBank/DDBJ whole genome shotgun (WGS) entry which is preliminary data.</text>
</comment>
<dbReference type="InterPro" id="IPR036102">
    <property type="entry name" value="OsmC/Ohrsf"/>
</dbReference>
<evidence type="ECO:0000313" key="2">
    <source>
        <dbReference type="Proteomes" id="UP000196475"/>
    </source>
</evidence>
<dbReference type="AlphaFoldDB" id="A0A1Y3PRB5"/>
<evidence type="ECO:0000313" key="1">
    <source>
        <dbReference type="EMBL" id="OUM88656.1"/>
    </source>
</evidence>
<dbReference type="EMBL" id="LZRT01000058">
    <property type="protein sequence ID" value="OUM88656.1"/>
    <property type="molecule type" value="Genomic_DNA"/>
</dbReference>
<dbReference type="PANTHER" id="PTHR34352:SF1">
    <property type="entry name" value="PROTEIN YHFA"/>
    <property type="match status" value="1"/>
</dbReference>
<organism evidence="1 2">
    <name type="scientific">Bacillus thermozeamaize</name>
    <dbReference type="NCBI Taxonomy" id="230954"/>
    <lineage>
        <taxon>Bacteria</taxon>
        <taxon>Bacillati</taxon>
        <taxon>Bacillota</taxon>
        <taxon>Bacilli</taxon>
        <taxon>Bacillales</taxon>
        <taxon>Bacillaceae</taxon>
        <taxon>Bacillus</taxon>
    </lineage>
</organism>
<dbReference type="Proteomes" id="UP000196475">
    <property type="component" value="Unassembled WGS sequence"/>
</dbReference>
<dbReference type="Pfam" id="PF02566">
    <property type="entry name" value="OsmC"/>
    <property type="match status" value="1"/>
</dbReference>
<sequence length="148" mass="16116">MRVRTEWLGKRLFEAVPPSGHPVRMDANEAAGGEGSAPTPLELVLIGLTGCMGVDVSMILEKMRLKADTIRFEAEAERRDEPPKAITHVKLTVFIDGEIPPNKAWRAVNLSLSKYCSVAHSLRAPIDVRLVLNGDEVSGGNDTLGEEN</sequence>
<gene>
    <name evidence="1" type="ORF">BAA01_03220</name>
</gene>